<dbReference type="AlphaFoldDB" id="A0A1L0AUF8"/>
<reference evidence="2" key="1">
    <citation type="submission" date="2016-11" db="EMBL/GenBank/DDBJ databases">
        <authorList>
            <person name="Guldener U."/>
        </authorList>
    </citation>
    <scope>NUCLEOTIDE SEQUENCE [LARGE SCALE GENOMIC DNA]</scope>
</reference>
<name>A0A1L0AUF8_9ASCO</name>
<keyword evidence="2" id="KW-1185">Reference proteome</keyword>
<gene>
    <name evidence="1" type="ORF">HGUI_00402</name>
</gene>
<sequence length="534" mass="61825">MNSVKNKSMTLRKTLCRFYCKQFSGIEEAKNQILSHPTVVKYIKNENIPLIENTKSLTECYHTFLNPLLKNLEEKEVLELQKYILERASSFEFGLSDLLMREIVNSRSYSPESNCISSSVFENLVKLNPGRRISHLEYLGELQRLNIDIMDKNSNIMMFAFDSIMESLKEANDADLVSKLTQLVYVFVNMPPEVLTKSLSLIKINEFIKMLIDSNSTRLLELALDKILEAGCSISLLEHIRTYNAEPMTPYQQLLILRFELLGSNDKMKESNASNYLEFVKKNGPYLVLSDGERLATETSESEEQLLYKEISLNRKLDIESNKNYFHDALNIFLNTSFGNAIKNNKGKSDFERILYLNNPTNFPSLKNDTGDEFEKVFRYYHSIINGRENYSLKEVQEQFLSIKNKDFSELEFLKIQQLHMLALSVIGSSDEAKDCIIELLNENVAKYLKTDMCLDFIKAFVVSILMTRDVDLANYIKEGFYNNGSITKSDIKELNKFFVNYGEFSESNKEITSDEFFKRNMQDLILDEIVNRI</sequence>
<accession>A0A1L0AUF8</accession>
<evidence type="ECO:0000313" key="2">
    <source>
        <dbReference type="Proteomes" id="UP000183365"/>
    </source>
</evidence>
<organism evidence="1 2">
    <name type="scientific">Hanseniaspora guilliermondii</name>
    <dbReference type="NCBI Taxonomy" id="56406"/>
    <lineage>
        <taxon>Eukaryota</taxon>
        <taxon>Fungi</taxon>
        <taxon>Dikarya</taxon>
        <taxon>Ascomycota</taxon>
        <taxon>Saccharomycotina</taxon>
        <taxon>Saccharomycetes</taxon>
        <taxon>Saccharomycodales</taxon>
        <taxon>Saccharomycodaceae</taxon>
        <taxon>Hanseniaspora</taxon>
    </lineage>
</organism>
<dbReference type="Proteomes" id="UP000183365">
    <property type="component" value="Unassembled WGS sequence"/>
</dbReference>
<evidence type="ECO:0000313" key="1">
    <source>
        <dbReference type="EMBL" id="SGZ38202.1"/>
    </source>
</evidence>
<dbReference type="VEuPathDB" id="FungiDB:HGUI_00402"/>
<dbReference type="OrthoDB" id="3972665at2759"/>
<dbReference type="EMBL" id="FQNF01000005">
    <property type="protein sequence ID" value="SGZ38202.1"/>
    <property type="molecule type" value="Genomic_DNA"/>
</dbReference>
<proteinExistence type="predicted"/>
<protein>
    <submittedName>
        <fullName evidence="1">Uncharacterized protein</fullName>
    </submittedName>
</protein>